<feature type="domain" description="VWFA" evidence="2">
    <location>
        <begin position="232"/>
        <end position="414"/>
    </location>
</feature>
<proteinExistence type="predicted"/>
<dbReference type="SUPFAM" id="SSF53300">
    <property type="entry name" value="vWA-like"/>
    <property type="match status" value="1"/>
</dbReference>
<dbReference type="PANTHER" id="PTHR10579:SF43">
    <property type="entry name" value="ZINC FINGER (C3HC4-TYPE RING FINGER) FAMILY PROTEIN"/>
    <property type="match status" value="1"/>
</dbReference>
<evidence type="ECO:0000259" key="2">
    <source>
        <dbReference type="PROSITE" id="PS50234"/>
    </source>
</evidence>
<dbReference type="PATRIC" id="fig|394096.3.peg.7509"/>
<comment type="caution">
    <text evidence="3">The sequence shown here is derived from an EMBL/GenBank/DDBJ whole genome shotgun (WGS) entry which is preliminary data.</text>
</comment>
<evidence type="ECO:0000256" key="1">
    <source>
        <dbReference type="SAM" id="MobiDB-lite"/>
    </source>
</evidence>
<dbReference type="AlphaFoldDB" id="A0A085W4P7"/>
<evidence type="ECO:0000313" key="4">
    <source>
        <dbReference type="Proteomes" id="UP000028725"/>
    </source>
</evidence>
<accession>A0A085W4P7</accession>
<dbReference type="Proteomes" id="UP000028725">
    <property type="component" value="Unassembled WGS sequence"/>
</dbReference>
<dbReference type="PROSITE" id="PS50234">
    <property type="entry name" value="VWFA"/>
    <property type="match status" value="1"/>
</dbReference>
<dbReference type="Pfam" id="PF12450">
    <property type="entry name" value="vWF_A"/>
    <property type="match status" value="1"/>
</dbReference>
<gene>
    <name evidence="3" type="ORF">DB31_3774</name>
</gene>
<keyword evidence="4" id="KW-1185">Reference proteome</keyword>
<dbReference type="Pfam" id="PF00092">
    <property type="entry name" value="VWA"/>
    <property type="match status" value="1"/>
</dbReference>
<protein>
    <recommendedName>
        <fullName evidence="2">VWFA domain-containing protein</fullName>
    </recommendedName>
</protein>
<dbReference type="STRING" id="394096.DB31_3774"/>
<evidence type="ECO:0000313" key="3">
    <source>
        <dbReference type="EMBL" id="KFE62660.1"/>
    </source>
</evidence>
<dbReference type="InterPro" id="IPR002035">
    <property type="entry name" value="VWF_A"/>
</dbReference>
<dbReference type="Gene3D" id="3.40.50.410">
    <property type="entry name" value="von Willebrand factor, type A domain"/>
    <property type="match status" value="1"/>
</dbReference>
<dbReference type="EMBL" id="JMCB01000020">
    <property type="protein sequence ID" value="KFE62660.1"/>
    <property type="molecule type" value="Genomic_DNA"/>
</dbReference>
<dbReference type="RefSeq" id="WP_044196910.1">
    <property type="nucleotide sequence ID" value="NZ_JMCB01000020.1"/>
</dbReference>
<feature type="region of interest" description="Disordered" evidence="1">
    <location>
        <begin position="43"/>
        <end position="116"/>
    </location>
</feature>
<dbReference type="Pfam" id="PF12034">
    <property type="entry name" value="YfbK_C"/>
    <property type="match status" value="1"/>
</dbReference>
<sequence>MKRSGSKSKLLLFTGITAVVLVLAVTLFGGNIRRLFGASASALSGSPDIQTRGESLSQKKMMRSFAEKSEGSIAPDALPPPAASPAPTMATSGPLAARPAPREQAISPSMSAPLGAPMPSEPLPTGNTHAAVRPNPFTLTVEDALSTFAVDVDTASYALFRRYVNEGSLPPRDSVRVEEWVNYFKYRLPTPTKGDFHVDLEGSPSPFTRGRHLLKVGLQGRRLGRSERKSTHLVFLVDVSGSMNRPDRLPLALRSIKLAVDGLNETDTVAITTYSGDVRTVLPPTPASEQQKIFAAVDSLRSGGGTAMGDGLKLAYEQAVKHAGENTVSRVIVLTDGDTNLGRNRNAEAMLESVRGYVQEGVTLSTIGFGMGNYRDDLMERLANKGNGNCYYIDSDKEARRVFQEQLAGLLEVIAKDVKVQVEFDKAAVRGYRLLGYENRDIADRDFRNDKVDAGEIGAGHSVTALYEVELTGEGSKVATVRVRAKRPSGSEAAEQSFSVSREQMGARLADTSADMRFATAVAGTADILRGAPQASDWSLAVAEELAKSATDGFEDREEFVSLLRRVREAKMFRSSSISGGQLSGGVQQTY</sequence>
<dbReference type="PANTHER" id="PTHR10579">
    <property type="entry name" value="CALCIUM-ACTIVATED CHLORIDE CHANNEL REGULATOR"/>
    <property type="match status" value="1"/>
</dbReference>
<name>A0A085W4P7_9BACT</name>
<dbReference type="SMART" id="SM00327">
    <property type="entry name" value="VWA"/>
    <property type="match status" value="1"/>
</dbReference>
<dbReference type="InterPro" id="IPR036465">
    <property type="entry name" value="vWFA_dom_sf"/>
</dbReference>
<organism evidence="3 4">
    <name type="scientific">Hyalangium minutum</name>
    <dbReference type="NCBI Taxonomy" id="394096"/>
    <lineage>
        <taxon>Bacteria</taxon>
        <taxon>Pseudomonadati</taxon>
        <taxon>Myxococcota</taxon>
        <taxon>Myxococcia</taxon>
        <taxon>Myxococcales</taxon>
        <taxon>Cystobacterineae</taxon>
        <taxon>Archangiaceae</taxon>
        <taxon>Hyalangium</taxon>
    </lineage>
</organism>
<feature type="compositionally biased region" description="Polar residues" evidence="1">
    <location>
        <begin position="47"/>
        <end position="58"/>
    </location>
</feature>
<reference evidence="3 4" key="1">
    <citation type="submission" date="2014-04" db="EMBL/GenBank/DDBJ databases">
        <title>Genome assembly of Hyalangium minutum DSM 14724.</title>
        <authorList>
            <person name="Sharma G."/>
            <person name="Subramanian S."/>
        </authorList>
    </citation>
    <scope>NUCLEOTIDE SEQUENCE [LARGE SCALE GENOMIC DNA]</scope>
    <source>
        <strain evidence="3 4">DSM 14724</strain>
    </source>
</reference>
<dbReference type="InterPro" id="IPR021908">
    <property type="entry name" value="YfbK_C"/>
</dbReference>
<dbReference type="InterPro" id="IPR051266">
    <property type="entry name" value="CLCR"/>
</dbReference>
<dbReference type="InterPro" id="IPR022156">
    <property type="entry name" value="Uncharacterised_YfbK_N"/>
</dbReference>